<dbReference type="AlphaFoldDB" id="A0A6C0JQ25"/>
<proteinExistence type="predicted"/>
<organism evidence="1">
    <name type="scientific">viral metagenome</name>
    <dbReference type="NCBI Taxonomy" id="1070528"/>
    <lineage>
        <taxon>unclassified sequences</taxon>
        <taxon>metagenomes</taxon>
        <taxon>organismal metagenomes</taxon>
    </lineage>
</organism>
<dbReference type="EMBL" id="MN740669">
    <property type="protein sequence ID" value="QHU06906.1"/>
    <property type="molecule type" value="Genomic_DNA"/>
</dbReference>
<reference evidence="1" key="1">
    <citation type="journal article" date="2020" name="Nature">
        <title>Giant virus diversity and host interactions through global metagenomics.</title>
        <authorList>
            <person name="Schulz F."/>
            <person name="Roux S."/>
            <person name="Paez-Espino D."/>
            <person name="Jungbluth S."/>
            <person name="Walsh D.A."/>
            <person name="Denef V.J."/>
            <person name="McMahon K.D."/>
            <person name="Konstantinidis K.T."/>
            <person name="Eloe-Fadrosh E.A."/>
            <person name="Kyrpides N.C."/>
            <person name="Woyke T."/>
        </authorList>
    </citation>
    <scope>NUCLEOTIDE SEQUENCE</scope>
    <source>
        <strain evidence="1">GVMAG-S-1038524-41</strain>
    </source>
</reference>
<name>A0A6C0JQ25_9ZZZZ</name>
<protein>
    <submittedName>
        <fullName evidence="1">Uncharacterized protein</fullName>
    </submittedName>
</protein>
<sequence>MISNTINNKNIPKGEEKAEIHIPISQIPWKSTPNFRNGLYAMRQNLEHIAGDKVFGKGKGKSYVTAGIKSVTSYLERSAQMDVFKCVEGGTIITTPPTKEEFITKLQELGTRALDYYSNLPYEQTEVTDHWAKAARVRNGAPLNPGIPLQKRVLNRSGKRFTAKPMTAKETVIDLIKGGRGMLAEGPTIAFLNSGLKCPECKIIGKIGWCDGVSHRSVDAFRDAVCMNCHNNGVITLFEIKTRWEKVVAKSGNGTYAGSFVALNTLMTLKANIYLVIVSRDTGDVRIGKITSAKMRGNHNWLYALQEGLGWGAPSSYVTCDGGFMHCPVKMPPLIETMTDSLVDEIATTALEGIDGL</sequence>
<evidence type="ECO:0000313" key="1">
    <source>
        <dbReference type="EMBL" id="QHU06906.1"/>
    </source>
</evidence>
<accession>A0A6C0JQ25</accession>